<dbReference type="PANTHER" id="PTHR13793">
    <property type="entry name" value="PHD FINGER PROTEINS"/>
    <property type="match status" value="1"/>
</dbReference>
<keyword evidence="3" id="KW-0862">Zinc</keyword>
<evidence type="ECO:0000256" key="1">
    <source>
        <dbReference type="ARBA" id="ARBA00022723"/>
    </source>
</evidence>
<dbReference type="GO" id="GO:0008270">
    <property type="term" value="F:zinc ion binding"/>
    <property type="evidence" value="ECO:0007669"/>
    <property type="project" value="UniProtKB-KW"/>
</dbReference>
<comment type="caution">
    <text evidence="7">The sequence shown here is derived from an EMBL/GenBank/DDBJ whole genome shotgun (WGS) entry which is preliminary data.</text>
</comment>
<evidence type="ECO:0000259" key="5">
    <source>
        <dbReference type="PROSITE" id="PS50016"/>
    </source>
</evidence>
<dbReference type="SMART" id="SM00249">
    <property type="entry name" value="PHD"/>
    <property type="match status" value="4"/>
</dbReference>
<evidence type="ECO:0000259" key="6">
    <source>
        <dbReference type="PROSITE" id="PS51805"/>
    </source>
</evidence>
<feature type="domain" description="PHD-type" evidence="5">
    <location>
        <begin position="708"/>
        <end position="779"/>
    </location>
</feature>
<keyword evidence="1" id="KW-0479">Metal-binding</keyword>
<evidence type="ECO:0000256" key="4">
    <source>
        <dbReference type="PROSITE-ProRule" id="PRU00146"/>
    </source>
</evidence>
<dbReference type="PROSITE" id="PS51805">
    <property type="entry name" value="EPHD"/>
    <property type="match status" value="1"/>
</dbReference>
<dbReference type="GO" id="GO:0006357">
    <property type="term" value="P:regulation of transcription by RNA polymerase II"/>
    <property type="evidence" value="ECO:0007669"/>
    <property type="project" value="TreeGrafter"/>
</dbReference>
<accession>A0AAU9JR77</accession>
<dbReference type="InterPro" id="IPR001965">
    <property type="entry name" value="Znf_PHD"/>
</dbReference>
<sequence length="791" mass="91294">MQSQRKVKAASDALDPKTRKIKTSILPKISHQAQLDYLDITSTTQEPSNCVFCKRSTPTLLQLPASIFINIKGLAHKACIESKGCFICGESGLLYQCSIRDCSQFVHKWCSIYHHFAKHDVKDDMLHCDIHNSGFKRKDSYKYPNIRNQCKKILYSRIWQSDYKQKDSPASLCNGYILWYIIGVEYFPQGFNLSSIPEFPLMSGASLDYISFSLKTKPKPAKSPSFIDSLIKYYDTEHKNAEKELQPIIQEIQDALFLKDKTKKNSGISEEKIHAELAKLDLGTIQQDYMHYFEESALTLSSKENGFSSLGLRKNLEKTQNEGCWVCSENTNEEADPLIKCVKCGMEVHMKCYGISEKINDWVCEPCLLLSPDRRTLCQCALCPKPGGALKKTVHINNNSNHFPNYSPLKLNKGKTDNFVWVHVFCALRVEKVHISSPSKLEEIDISKINNICYSSICEVCKTTNGACVFCSFKGCIKAFHPECGKDHFATKRGFGKHKIYCALHKPLQLRKMLETRQKKVTDDIFKFYKAIEKWEQNANTATQRGIKRKREKKLLAQPSKIFTTIEDQNLEFKIQKYLHKLNVGQNRPFFIHINLTASTRKSRVDVDRPQYFTLIHPEVILEESIAIEKRTPEECFKRYQDTLYTRIKNDILLRGDRLSIYYGQSIMPGSLKKVRPAGNRNSYKGSHQKSQAKKLKKLVPKPVISKDTYCYCNKPFYYQLPWLPEWSQEEYETKIKENEMIECPQCERWFHFGCIGYVGTLEQAQCDEDWLCNDCSLKKQKAIEMSTTEE</sequence>
<keyword evidence="2 4" id="KW-0863">Zinc-finger</keyword>
<dbReference type="InterPro" id="IPR019787">
    <property type="entry name" value="Znf_PHD-finger"/>
</dbReference>
<evidence type="ECO:0000256" key="3">
    <source>
        <dbReference type="ARBA" id="ARBA00022833"/>
    </source>
</evidence>
<dbReference type="Pfam" id="PF13832">
    <property type="entry name" value="zf-HC5HC2H_2"/>
    <property type="match status" value="1"/>
</dbReference>
<dbReference type="Pfam" id="PF00628">
    <property type="entry name" value="PHD"/>
    <property type="match status" value="1"/>
</dbReference>
<evidence type="ECO:0000256" key="2">
    <source>
        <dbReference type="ARBA" id="ARBA00022771"/>
    </source>
</evidence>
<dbReference type="AlphaFoldDB" id="A0AAU9JR77"/>
<dbReference type="PANTHER" id="PTHR13793:SF107">
    <property type="entry name" value="BROMODOMAIN-CONTAINING PROTEIN HOMOLOG"/>
    <property type="match status" value="1"/>
</dbReference>
<gene>
    <name evidence="7" type="ORF">BSTOLATCC_MIC46844</name>
</gene>
<dbReference type="SUPFAM" id="SSF57903">
    <property type="entry name" value="FYVE/PHD zinc finger"/>
    <property type="match status" value="2"/>
</dbReference>
<dbReference type="EMBL" id="CAJZBQ010000046">
    <property type="protein sequence ID" value="CAG9328860.1"/>
    <property type="molecule type" value="Genomic_DNA"/>
</dbReference>
<dbReference type="InterPro" id="IPR050701">
    <property type="entry name" value="Histone_Mod_Regulator"/>
</dbReference>
<proteinExistence type="predicted"/>
<dbReference type="Proteomes" id="UP001162131">
    <property type="component" value="Unassembled WGS sequence"/>
</dbReference>
<dbReference type="Pfam" id="PF13831">
    <property type="entry name" value="PHD_2"/>
    <property type="match status" value="1"/>
</dbReference>
<feature type="domain" description="PHD-type" evidence="6">
    <location>
        <begin position="377"/>
        <end position="506"/>
    </location>
</feature>
<evidence type="ECO:0000313" key="7">
    <source>
        <dbReference type="EMBL" id="CAG9328860.1"/>
    </source>
</evidence>
<reference evidence="7" key="1">
    <citation type="submission" date="2021-09" db="EMBL/GenBank/DDBJ databases">
        <authorList>
            <consortium name="AG Swart"/>
            <person name="Singh M."/>
            <person name="Singh A."/>
            <person name="Seah K."/>
            <person name="Emmerich C."/>
        </authorList>
    </citation>
    <scope>NUCLEOTIDE SEQUENCE</scope>
    <source>
        <strain evidence="7">ATCC30299</strain>
    </source>
</reference>
<name>A0AAU9JR77_9CILI</name>
<dbReference type="InterPro" id="IPR011011">
    <property type="entry name" value="Znf_FYVE_PHD"/>
</dbReference>
<dbReference type="InterPro" id="IPR013083">
    <property type="entry name" value="Znf_RING/FYVE/PHD"/>
</dbReference>
<evidence type="ECO:0000313" key="8">
    <source>
        <dbReference type="Proteomes" id="UP001162131"/>
    </source>
</evidence>
<protein>
    <submittedName>
        <fullName evidence="7">Uncharacterized protein</fullName>
    </submittedName>
</protein>
<dbReference type="InterPro" id="IPR034732">
    <property type="entry name" value="EPHD"/>
</dbReference>
<dbReference type="PROSITE" id="PS50016">
    <property type="entry name" value="ZF_PHD_2"/>
    <property type="match status" value="1"/>
</dbReference>
<dbReference type="Gene3D" id="3.30.40.10">
    <property type="entry name" value="Zinc/RING finger domain, C3HC4 (zinc finger)"/>
    <property type="match status" value="3"/>
</dbReference>
<dbReference type="PROSITE" id="PS01359">
    <property type="entry name" value="ZF_PHD_1"/>
    <property type="match status" value="2"/>
</dbReference>
<dbReference type="InterPro" id="IPR019786">
    <property type="entry name" value="Zinc_finger_PHD-type_CS"/>
</dbReference>
<keyword evidence="8" id="KW-1185">Reference proteome</keyword>
<organism evidence="7 8">
    <name type="scientific">Blepharisma stoltei</name>
    <dbReference type="NCBI Taxonomy" id="1481888"/>
    <lineage>
        <taxon>Eukaryota</taxon>
        <taxon>Sar</taxon>
        <taxon>Alveolata</taxon>
        <taxon>Ciliophora</taxon>
        <taxon>Postciliodesmatophora</taxon>
        <taxon>Heterotrichea</taxon>
        <taxon>Heterotrichida</taxon>
        <taxon>Blepharismidae</taxon>
        <taxon>Blepharisma</taxon>
    </lineage>
</organism>